<dbReference type="InterPro" id="IPR014710">
    <property type="entry name" value="RmlC-like_jellyroll"/>
</dbReference>
<gene>
    <name evidence="6" type="ORF">NK125_13640</name>
</gene>
<keyword evidence="3" id="KW-0804">Transcription</keyword>
<evidence type="ECO:0000256" key="1">
    <source>
        <dbReference type="ARBA" id="ARBA00023015"/>
    </source>
</evidence>
<dbReference type="SMART" id="SM00419">
    <property type="entry name" value="HTH_CRP"/>
    <property type="match status" value="1"/>
</dbReference>
<evidence type="ECO:0000259" key="5">
    <source>
        <dbReference type="PROSITE" id="PS51063"/>
    </source>
</evidence>
<name>A0ABT1EC82_9FIRM</name>
<dbReference type="Pfam" id="PF00027">
    <property type="entry name" value="cNMP_binding"/>
    <property type="match status" value="1"/>
</dbReference>
<dbReference type="InterPro" id="IPR018490">
    <property type="entry name" value="cNMP-bd_dom_sf"/>
</dbReference>
<dbReference type="Proteomes" id="UP001523566">
    <property type="component" value="Unassembled WGS sequence"/>
</dbReference>
<dbReference type="InterPro" id="IPR036390">
    <property type="entry name" value="WH_DNA-bd_sf"/>
</dbReference>
<evidence type="ECO:0000313" key="6">
    <source>
        <dbReference type="EMBL" id="MCP1103445.1"/>
    </source>
</evidence>
<proteinExistence type="predicted"/>
<keyword evidence="1" id="KW-0805">Transcription regulation</keyword>
<evidence type="ECO:0000313" key="7">
    <source>
        <dbReference type="Proteomes" id="UP001523566"/>
    </source>
</evidence>
<dbReference type="InterPro" id="IPR012318">
    <property type="entry name" value="HTH_CRP"/>
</dbReference>
<protein>
    <submittedName>
        <fullName evidence="6">Crp/Fnr family transcriptional regulator</fullName>
    </submittedName>
</protein>
<sequence>MKALDLINKNDILGKLSLDLLNNLLKNGSFITQEYKPDCMIHFEGDPCVSLDIILDGIIAVERYDKDGNVFTVNEFSLHDIVGGNLLFSDSPFYPLSVRAKTKLTTLTIKKEDLLPLLCENPEFLSAFLKRISNHAVSLGEKVHYLVGKSIRDKIIDYLRTERKKQKSQTIYMTLSKKELAERLGIQRTSLSRELAKMRDGGIITFDAKSITIISTSI</sequence>
<reference evidence="6 7" key="1">
    <citation type="journal article" date="2022" name="Genome Biol. Evol.">
        <title>Host diet, physiology and behaviors set the stage for Lachnospiraceae cladogenesis.</title>
        <authorList>
            <person name="Vera-Ponce De Leon A."/>
            <person name="Schneider M."/>
            <person name="Jahnes B.C."/>
            <person name="Sadowski V."/>
            <person name="Camuy-Velez L.A."/>
            <person name="Duan J."/>
            <person name="Sabree Z.L."/>
        </authorList>
    </citation>
    <scope>NUCLEOTIDE SEQUENCE [LARGE SCALE GENOMIC DNA]</scope>
    <source>
        <strain evidence="6 7">PAL113</strain>
    </source>
</reference>
<dbReference type="SUPFAM" id="SSF46785">
    <property type="entry name" value="Winged helix' DNA-binding domain"/>
    <property type="match status" value="1"/>
</dbReference>
<dbReference type="SMART" id="SM00100">
    <property type="entry name" value="cNMP"/>
    <property type="match status" value="1"/>
</dbReference>
<evidence type="ECO:0000256" key="2">
    <source>
        <dbReference type="ARBA" id="ARBA00023125"/>
    </source>
</evidence>
<comment type="caution">
    <text evidence="6">The sequence shown here is derived from an EMBL/GenBank/DDBJ whole genome shotgun (WGS) entry which is preliminary data.</text>
</comment>
<dbReference type="PROSITE" id="PS50042">
    <property type="entry name" value="CNMP_BINDING_3"/>
    <property type="match status" value="1"/>
</dbReference>
<dbReference type="EMBL" id="JAMZFW010000027">
    <property type="protein sequence ID" value="MCP1103445.1"/>
    <property type="molecule type" value="Genomic_DNA"/>
</dbReference>
<accession>A0ABT1EC82</accession>
<feature type="domain" description="HTH crp-type" evidence="5">
    <location>
        <begin position="149"/>
        <end position="217"/>
    </location>
</feature>
<dbReference type="PROSITE" id="PS51063">
    <property type="entry name" value="HTH_CRP_2"/>
    <property type="match status" value="1"/>
</dbReference>
<feature type="domain" description="Cyclic nucleotide-binding" evidence="4">
    <location>
        <begin position="12"/>
        <end position="118"/>
    </location>
</feature>
<evidence type="ECO:0000256" key="3">
    <source>
        <dbReference type="ARBA" id="ARBA00023163"/>
    </source>
</evidence>
<dbReference type="RefSeq" id="WP_262067217.1">
    <property type="nucleotide sequence ID" value="NZ_JAMXOD010000027.1"/>
</dbReference>
<evidence type="ECO:0000259" key="4">
    <source>
        <dbReference type="PROSITE" id="PS50042"/>
    </source>
</evidence>
<keyword evidence="2" id="KW-0238">DNA-binding</keyword>
<organism evidence="6 7">
    <name type="scientific">Aequitasia blattaphilus</name>
    <dbReference type="NCBI Taxonomy" id="2949332"/>
    <lineage>
        <taxon>Bacteria</taxon>
        <taxon>Bacillati</taxon>
        <taxon>Bacillota</taxon>
        <taxon>Clostridia</taxon>
        <taxon>Lachnospirales</taxon>
        <taxon>Lachnospiraceae</taxon>
        <taxon>Aequitasia</taxon>
    </lineage>
</organism>
<dbReference type="CDD" id="cd00038">
    <property type="entry name" value="CAP_ED"/>
    <property type="match status" value="1"/>
</dbReference>
<dbReference type="InterPro" id="IPR000595">
    <property type="entry name" value="cNMP-bd_dom"/>
</dbReference>
<dbReference type="Gene3D" id="2.60.120.10">
    <property type="entry name" value="Jelly Rolls"/>
    <property type="match status" value="1"/>
</dbReference>
<keyword evidence="7" id="KW-1185">Reference proteome</keyword>
<dbReference type="SUPFAM" id="SSF51206">
    <property type="entry name" value="cAMP-binding domain-like"/>
    <property type="match status" value="1"/>
</dbReference>
<dbReference type="Pfam" id="PF13545">
    <property type="entry name" value="HTH_Crp_2"/>
    <property type="match status" value="1"/>
</dbReference>